<dbReference type="InterPro" id="IPR009057">
    <property type="entry name" value="Homeodomain-like_sf"/>
</dbReference>
<dbReference type="PROSITE" id="PS01124">
    <property type="entry name" value="HTH_ARAC_FAMILY_2"/>
    <property type="match status" value="1"/>
</dbReference>
<accession>A0ABV7JTS3</accession>
<dbReference type="InterPro" id="IPR018060">
    <property type="entry name" value="HTH_AraC"/>
</dbReference>
<evidence type="ECO:0000259" key="4">
    <source>
        <dbReference type="PROSITE" id="PS01124"/>
    </source>
</evidence>
<dbReference type="Gene3D" id="1.10.10.60">
    <property type="entry name" value="Homeodomain-like"/>
    <property type="match status" value="2"/>
</dbReference>
<keyword evidence="6" id="KW-1185">Reference proteome</keyword>
<dbReference type="SUPFAM" id="SSF46689">
    <property type="entry name" value="Homeodomain-like"/>
    <property type="match status" value="2"/>
</dbReference>
<evidence type="ECO:0000313" key="5">
    <source>
        <dbReference type="EMBL" id="MFC3201363.1"/>
    </source>
</evidence>
<keyword evidence="3" id="KW-0804">Transcription</keyword>
<dbReference type="PANTHER" id="PTHR46796:SF7">
    <property type="entry name" value="ARAC FAMILY TRANSCRIPTIONAL REGULATOR"/>
    <property type="match status" value="1"/>
</dbReference>
<dbReference type="PANTHER" id="PTHR46796">
    <property type="entry name" value="HTH-TYPE TRANSCRIPTIONAL ACTIVATOR RHAS-RELATED"/>
    <property type="match status" value="1"/>
</dbReference>
<dbReference type="Pfam" id="PF12833">
    <property type="entry name" value="HTH_18"/>
    <property type="match status" value="1"/>
</dbReference>
<evidence type="ECO:0000256" key="3">
    <source>
        <dbReference type="ARBA" id="ARBA00023163"/>
    </source>
</evidence>
<dbReference type="InterPro" id="IPR032783">
    <property type="entry name" value="AraC_lig"/>
</dbReference>
<evidence type="ECO:0000313" key="6">
    <source>
        <dbReference type="Proteomes" id="UP001595477"/>
    </source>
</evidence>
<dbReference type="PRINTS" id="PR00032">
    <property type="entry name" value="HTHARAC"/>
</dbReference>
<keyword evidence="1" id="KW-0805">Transcription regulation</keyword>
<gene>
    <name evidence="5" type="ORF">ACFOEW_05980</name>
</gene>
<comment type="caution">
    <text evidence="5">The sequence shown here is derived from an EMBL/GenBank/DDBJ whole genome shotgun (WGS) entry which is preliminary data.</text>
</comment>
<dbReference type="Proteomes" id="UP001595477">
    <property type="component" value="Unassembled WGS sequence"/>
</dbReference>
<evidence type="ECO:0000256" key="2">
    <source>
        <dbReference type="ARBA" id="ARBA00023125"/>
    </source>
</evidence>
<reference evidence="6" key="1">
    <citation type="journal article" date="2019" name="Int. J. Syst. Evol. Microbiol.">
        <title>The Global Catalogue of Microorganisms (GCM) 10K type strain sequencing project: providing services to taxonomists for standard genome sequencing and annotation.</title>
        <authorList>
            <consortium name="The Broad Institute Genomics Platform"/>
            <consortium name="The Broad Institute Genome Sequencing Center for Infectious Disease"/>
            <person name="Wu L."/>
            <person name="Ma J."/>
        </authorList>
    </citation>
    <scope>NUCLEOTIDE SEQUENCE [LARGE SCALE GENOMIC DNA]</scope>
    <source>
        <strain evidence="6">KCTC 52449</strain>
    </source>
</reference>
<feature type="domain" description="HTH araC/xylS-type" evidence="4">
    <location>
        <begin position="219"/>
        <end position="317"/>
    </location>
</feature>
<keyword evidence="2" id="KW-0238">DNA-binding</keyword>
<dbReference type="SMART" id="SM00342">
    <property type="entry name" value="HTH_ARAC"/>
    <property type="match status" value="1"/>
</dbReference>
<dbReference type="InterPro" id="IPR050204">
    <property type="entry name" value="AraC_XylS_family_regulators"/>
</dbReference>
<dbReference type="InterPro" id="IPR020449">
    <property type="entry name" value="Tscrpt_reg_AraC-type_HTH"/>
</dbReference>
<proteinExistence type="predicted"/>
<dbReference type="RefSeq" id="WP_123323901.1">
    <property type="nucleotide sequence ID" value="NZ_JBHRSX010000014.1"/>
</dbReference>
<sequence length="320" mass="35163">MTDTINSPVFPANNDPFGPFIEQLKPQNSLYCFSTLAAPWGLALPAMPGRLMLHVVMSGDCLITTETSQLALSAGALVLIPHGKGHSLKSAAHVRDVPFFDSGVKQLSPNLEVLDIPGSGETTKLICSVVSFDPLIGHYLLDQLPEVICLTADDYQDQAWLTSTLELIKREATDLAAGSETIITRLAEIMLIQLLRYWLNNDPLANEGWFAAMRDSRIGAALKAIHQQPEEKWTVESLAAIACMSRSAFAARFTELVGTSAKNYLTEWRLTLAYYQLKSVKVPLIELALNCGYESEAAFSRAFKRVIGMSPSQVERSTAW</sequence>
<name>A0ABV7JTS3_9ALTE</name>
<protein>
    <submittedName>
        <fullName evidence="5">AraC family transcriptional regulator</fullName>
    </submittedName>
</protein>
<evidence type="ECO:0000256" key="1">
    <source>
        <dbReference type="ARBA" id="ARBA00023015"/>
    </source>
</evidence>
<dbReference type="Pfam" id="PF12852">
    <property type="entry name" value="Cupin_6"/>
    <property type="match status" value="1"/>
</dbReference>
<organism evidence="5 6">
    <name type="scientific">Alteromonas oceani</name>
    <dbReference type="NCBI Taxonomy" id="2071609"/>
    <lineage>
        <taxon>Bacteria</taxon>
        <taxon>Pseudomonadati</taxon>
        <taxon>Pseudomonadota</taxon>
        <taxon>Gammaproteobacteria</taxon>
        <taxon>Alteromonadales</taxon>
        <taxon>Alteromonadaceae</taxon>
        <taxon>Alteromonas/Salinimonas group</taxon>
        <taxon>Alteromonas</taxon>
    </lineage>
</organism>
<dbReference type="EMBL" id="JBHRSX010000014">
    <property type="protein sequence ID" value="MFC3201363.1"/>
    <property type="molecule type" value="Genomic_DNA"/>
</dbReference>